<protein>
    <submittedName>
        <fullName evidence="5">Secreted protein</fullName>
    </submittedName>
</protein>
<feature type="chain" id="PRO_5043124800" evidence="2">
    <location>
        <begin position="19"/>
        <end position="78"/>
    </location>
</feature>
<accession>A0A0N4XTY0</accession>
<evidence type="ECO:0000313" key="5">
    <source>
        <dbReference type="WBParaSite" id="NBR_0000610801-mRNA-1"/>
    </source>
</evidence>
<feature type="region of interest" description="Disordered" evidence="1">
    <location>
        <begin position="34"/>
        <end position="78"/>
    </location>
</feature>
<evidence type="ECO:0000313" key="3">
    <source>
        <dbReference type="EMBL" id="VDL69698.1"/>
    </source>
</evidence>
<dbReference type="WBParaSite" id="NBR_0000610801-mRNA-1">
    <property type="protein sequence ID" value="NBR_0000610801-mRNA-1"/>
    <property type="gene ID" value="NBR_0000610801"/>
</dbReference>
<evidence type="ECO:0000313" key="4">
    <source>
        <dbReference type="Proteomes" id="UP000271162"/>
    </source>
</evidence>
<sequence length="78" mass="8725">MISRYLLVLLAVLATANSFKWPFNWFGSGATTMAPQTKGESALDEHQTGENQDEVQNVLNKHVHLPQTTKSPHPDNKH</sequence>
<proteinExistence type="predicted"/>
<gene>
    <name evidence="3" type="ORF">NBR_LOCUS6109</name>
</gene>
<reference evidence="5" key="1">
    <citation type="submission" date="2017-02" db="UniProtKB">
        <authorList>
            <consortium name="WormBaseParasite"/>
        </authorList>
    </citation>
    <scope>IDENTIFICATION</scope>
</reference>
<evidence type="ECO:0000256" key="2">
    <source>
        <dbReference type="SAM" id="SignalP"/>
    </source>
</evidence>
<keyword evidence="4" id="KW-1185">Reference proteome</keyword>
<name>A0A0N4XTY0_NIPBR</name>
<keyword evidence="2" id="KW-0732">Signal</keyword>
<organism evidence="5">
    <name type="scientific">Nippostrongylus brasiliensis</name>
    <name type="common">Rat hookworm</name>
    <dbReference type="NCBI Taxonomy" id="27835"/>
    <lineage>
        <taxon>Eukaryota</taxon>
        <taxon>Metazoa</taxon>
        <taxon>Ecdysozoa</taxon>
        <taxon>Nematoda</taxon>
        <taxon>Chromadorea</taxon>
        <taxon>Rhabditida</taxon>
        <taxon>Rhabditina</taxon>
        <taxon>Rhabditomorpha</taxon>
        <taxon>Strongyloidea</taxon>
        <taxon>Heligmosomidae</taxon>
        <taxon>Nippostrongylus</taxon>
    </lineage>
</organism>
<evidence type="ECO:0000256" key="1">
    <source>
        <dbReference type="SAM" id="MobiDB-lite"/>
    </source>
</evidence>
<dbReference type="Proteomes" id="UP000271162">
    <property type="component" value="Unassembled WGS sequence"/>
</dbReference>
<reference evidence="3 4" key="2">
    <citation type="submission" date="2018-11" db="EMBL/GenBank/DDBJ databases">
        <authorList>
            <consortium name="Pathogen Informatics"/>
        </authorList>
    </citation>
    <scope>NUCLEOTIDE SEQUENCE [LARGE SCALE GENOMIC DNA]</scope>
</reference>
<feature type="signal peptide" evidence="2">
    <location>
        <begin position="1"/>
        <end position="18"/>
    </location>
</feature>
<dbReference type="EMBL" id="UYSL01019777">
    <property type="protein sequence ID" value="VDL69698.1"/>
    <property type="molecule type" value="Genomic_DNA"/>
</dbReference>
<dbReference type="AlphaFoldDB" id="A0A0N4XTY0"/>